<comment type="caution">
    <text evidence="6">The sequence shown here is derived from an EMBL/GenBank/DDBJ whole genome shotgun (WGS) entry which is preliminary data.</text>
</comment>
<dbReference type="PANTHER" id="PTHR46158:SF11">
    <property type="entry name" value="ZINC FINGER PROTEIN"/>
    <property type="match status" value="1"/>
</dbReference>
<reference evidence="6 7" key="1">
    <citation type="submission" date="2020-10" db="EMBL/GenBank/DDBJ databases">
        <title>The Coptis chinensis genome and diversification of protoberbering-type alkaloids.</title>
        <authorList>
            <person name="Wang B."/>
            <person name="Shu S."/>
            <person name="Song C."/>
            <person name="Liu Y."/>
        </authorList>
    </citation>
    <scope>NUCLEOTIDE SEQUENCE [LARGE SCALE GENOMIC DNA]</scope>
    <source>
        <strain evidence="6">HL-2020</strain>
        <tissue evidence="6">Leaf</tissue>
    </source>
</reference>
<dbReference type="PANTHER" id="PTHR46158">
    <property type="entry name" value="OS02G0165000 PROTEIN"/>
    <property type="match status" value="1"/>
</dbReference>
<dbReference type="EMBL" id="JADFTS010000008">
    <property type="protein sequence ID" value="KAF9592303.1"/>
    <property type="molecule type" value="Genomic_DNA"/>
</dbReference>
<gene>
    <name evidence="6" type="ORF">IFM89_013529</name>
</gene>
<feature type="domain" description="RING-CH-type" evidence="5">
    <location>
        <begin position="7"/>
        <end position="69"/>
    </location>
</feature>
<feature type="compositionally biased region" description="Basic and acidic residues" evidence="4">
    <location>
        <begin position="84"/>
        <end position="94"/>
    </location>
</feature>
<feature type="region of interest" description="Disordered" evidence="4">
    <location>
        <begin position="84"/>
        <end position="105"/>
    </location>
</feature>
<dbReference type="InterPro" id="IPR013083">
    <property type="entry name" value="Znf_RING/FYVE/PHD"/>
</dbReference>
<evidence type="ECO:0000256" key="1">
    <source>
        <dbReference type="ARBA" id="ARBA00022723"/>
    </source>
</evidence>
<dbReference type="GO" id="GO:0008270">
    <property type="term" value="F:zinc ion binding"/>
    <property type="evidence" value="ECO:0007669"/>
    <property type="project" value="UniProtKB-KW"/>
</dbReference>
<dbReference type="OrthoDB" id="435038at2759"/>
<protein>
    <recommendedName>
        <fullName evidence="5">RING-CH-type domain-containing protein</fullName>
    </recommendedName>
</protein>
<sequence>MEADDKEIPEEEDVCRICFISLCEGGNTFKMECSCKGDPRLAHEVCVLKWFSIKGNKKYDVSRQEVLNLPIHFLFKGCTKQSLPKREYRREQNKRNPTPQPLRGS</sequence>
<dbReference type="SUPFAM" id="SSF57850">
    <property type="entry name" value="RING/U-box"/>
    <property type="match status" value="1"/>
</dbReference>
<evidence type="ECO:0000259" key="5">
    <source>
        <dbReference type="PROSITE" id="PS51292"/>
    </source>
</evidence>
<evidence type="ECO:0000256" key="4">
    <source>
        <dbReference type="SAM" id="MobiDB-lite"/>
    </source>
</evidence>
<keyword evidence="3" id="KW-0862">Zinc</keyword>
<dbReference type="Gene3D" id="3.30.40.10">
    <property type="entry name" value="Zinc/RING finger domain, C3HC4 (zinc finger)"/>
    <property type="match status" value="1"/>
</dbReference>
<organism evidence="6 7">
    <name type="scientific">Coptis chinensis</name>
    <dbReference type="NCBI Taxonomy" id="261450"/>
    <lineage>
        <taxon>Eukaryota</taxon>
        <taxon>Viridiplantae</taxon>
        <taxon>Streptophyta</taxon>
        <taxon>Embryophyta</taxon>
        <taxon>Tracheophyta</taxon>
        <taxon>Spermatophyta</taxon>
        <taxon>Magnoliopsida</taxon>
        <taxon>Ranunculales</taxon>
        <taxon>Ranunculaceae</taxon>
        <taxon>Coptidoideae</taxon>
        <taxon>Coptis</taxon>
    </lineage>
</organism>
<name>A0A835H864_9MAGN</name>
<proteinExistence type="predicted"/>
<dbReference type="AlphaFoldDB" id="A0A835H864"/>
<keyword evidence="7" id="KW-1185">Reference proteome</keyword>
<evidence type="ECO:0000256" key="3">
    <source>
        <dbReference type="ARBA" id="ARBA00022833"/>
    </source>
</evidence>
<dbReference type="Proteomes" id="UP000631114">
    <property type="component" value="Unassembled WGS sequence"/>
</dbReference>
<keyword evidence="2" id="KW-0863">Zinc-finger</keyword>
<keyword evidence="1" id="KW-0479">Metal-binding</keyword>
<evidence type="ECO:0000313" key="7">
    <source>
        <dbReference type="Proteomes" id="UP000631114"/>
    </source>
</evidence>
<evidence type="ECO:0000256" key="2">
    <source>
        <dbReference type="ARBA" id="ARBA00022771"/>
    </source>
</evidence>
<accession>A0A835H864</accession>
<dbReference type="SMART" id="SM00744">
    <property type="entry name" value="RINGv"/>
    <property type="match status" value="1"/>
</dbReference>
<dbReference type="PROSITE" id="PS51292">
    <property type="entry name" value="ZF_RING_CH"/>
    <property type="match status" value="1"/>
</dbReference>
<dbReference type="InterPro" id="IPR011016">
    <property type="entry name" value="Znf_RING-CH"/>
</dbReference>
<evidence type="ECO:0000313" key="6">
    <source>
        <dbReference type="EMBL" id="KAF9592303.1"/>
    </source>
</evidence>
<dbReference type="Pfam" id="PF12906">
    <property type="entry name" value="RINGv"/>
    <property type="match status" value="1"/>
</dbReference>